<reference evidence="2" key="1">
    <citation type="submission" date="2019-02" db="EMBL/GenBank/DDBJ databases">
        <title>Draft genome sequence of Muricauda sp. 176CP4-71.</title>
        <authorList>
            <person name="Park J.-S."/>
        </authorList>
    </citation>
    <scope>NUCLEOTIDE SEQUENCE [LARGE SCALE GENOMIC DNA]</scope>
    <source>
        <strain evidence="2">176GS2-150</strain>
    </source>
</reference>
<dbReference type="EMBL" id="SHLY01000002">
    <property type="protein sequence ID" value="TAA47431.1"/>
    <property type="molecule type" value="Genomic_DNA"/>
</dbReference>
<accession>A0ABY1WRS9</accession>
<dbReference type="RefSeq" id="WP_130566533.1">
    <property type="nucleotide sequence ID" value="NZ_SHLY01000002.1"/>
</dbReference>
<evidence type="ECO:0000313" key="2">
    <source>
        <dbReference type="Proteomes" id="UP000292544"/>
    </source>
</evidence>
<comment type="caution">
    <text evidence="1">The sequence shown here is derived from an EMBL/GenBank/DDBJ whole genome shotgun (WGS) entry which is preliminary data.</text>
</comment>
<protein>
    <recommendedName>
        <fullName evidence="3">ATP synthase F0 subunit 8</fullName>
    </recommendedName>
</protein>
<keyword evidence="2" id="KW-1185">Reference proteome</keyword>
<evidence type="ECO:0008006" key="3">
    <source>
        <dbReference type="Google" id="ProtNLM"/>
    </source>
</evidence>
<sequence length="149" mass="17605">MTLFFVITFLIFGLLIFAFFWVKGHFGVWGALVAQRRTKIPPIGTLSDIDGIGVWRGVEEPKKKNLSNHLSYDFCYINYLEKGLLFSPPRFWTFFIPQVIIPWQEIDILKIEKGWFSRRLLLHDKWVNVTFSIDCKHYESVMERINSSK</sequence>
<gene>
    <name evidence="1" type="ORF">EXY25_09405</name>
</gene>
<evidence type="ECO:0000313" key="1">
    <source>
        <dbReference type="EMBL" id="TAA47431.1"/>
    </source>
</evidence>
<proteinExistence type="predicted"/>
<dbReference type="Proteomes" id="UP000292544">
    <property type="component" value="Unassembled WGS sequence"/>
</dbReference>
<name>A0ABY1WRS9_9GAMM</name>
<organism evidence="1 2">
    <name type="scientific">Corallincola spongiicola</name>
    <dbReference type="NCBI Taxonomy" id="2520508"/>
    <lineage>
        <taxon>Bacteria</taxon>
        <taxon>Pseudomonadati</taxon>
        <taxon>Pseudomonadota</taxon>
        <taxon>Gammaproteobacteria</taxon>
        <taxon>Alteromonadales</taxon>
        <taxon>Psychromonadaceae</taxon>
        <taxon>Corallincola</taxon>
    </lineage>
</organism>